<dbReference type="RefSeq" id="WP_075610128.1">
    <property type="nucleotide sequence ID" value="NZ_CP052766.1"/>
</dbReference>
<gene>
    <name evidence="3" type="ORF">CA267_014795</name>
</gene>
<feature type="domain" description="Choice-of-anchor A" evidence="2">
    <location>
        <begin position="27"/>
        <end position="274"/>
    </location>
</feature>
<keyword evidence="1" id="KW-0732">Signal</keyword>
<dbReference type="EMBL" id="CP052766">
    <property type="protein sequence ID" value="QJR81931.1"/>
    <property type="molecule type" value="Genomic_DNA"/>
</dbReference>
<proteinExistence type="predicted"/>
<organism evidence="3 4">
    <name type="scientific">Alteromonas pelagimontana</name>
    <dbReference type="NCBI Taxonomy" id="1858656"/>
    <lineage>
        <taxon>Bacteria</taxon>
        <taxon>Pseudomonadati</taxon>
        <taxon>Pseudomonadota</taxon>
        <taxon>Gammaproteobacteria</taxon>
        <taxon>Alteromonadales</taxon>
        <taxon>Alteromonadaceae</taxon>
        <taxon>Alteromonas/Salinimonas group</taxon>
        <taxon>Alteromonas</taxon>
    </lineage>
</organism>
<dbReference type="NCBIfam" id="TIGR04215">
    <property type="entry name" value="choice_anch_A"/>
    <property type="match status" value="1"/>
</dbReference>
<protein>
    <submittedName>
        <fullName evidence="3">Choice-of-anchor A family protein</fullName>
    </submittedName>
</protein>
<name>A0A6M4MFJ3_9ALTE</name>
<dbReference type="KEGG" id="apel:CA267_014795"/>
<feature type="signal peptide" evidence="1">
    <location>
        <begin position="1"/>
        <end position="21"/>
    </location>
</feature>
<dbReference type="AlphaFoldDB" id="A0A6M4MFJ3"/>
<reference evidence="3 4" key="2">
    <citation type="submission" date="2020-04" db="EMBL/GenBank/DDBJ databases">
        <title>Complete genome sequence of Alteromonas pelagimontana 5.12T.</title>
        <authorList>
            <person name="Sinha R.K."/>
            <person name="Krishnan K.P."/>
            <person name="Kurian J.P."/>
        </authorList>
    </citation>
    <scope>NUCLEOTIDE SEQUENCE [LARGE SCALE GENOMIC DNA]</scope>
    <source>
        <strain evidence="3 4">5.12</strain>
    </source>
</reference>
<dbReference type="Proteomes" id="UP000219285">
    <property type="component" value="Chromosome"/>
</dbReference>
<accession>A0A6M4MFJ3</accession>
<evidence type="ECO:0000259" key="2">
    <source>
        <dbReference type="Pfam" id="PF20597"/>
    </source>
</evidence>
<dbReference type="OrthoDB" id="8775303at2"/>
<evidence type="ECO:0000256" key="1">
    <source>
        <dbReference type="SAM" id="SignalP"/>
    </source>
</evidence>
<evidence type="ECO:0000313" key="3">
    <source>
        <dbReference type="EMBL" id="QJR81931.1"/>
    </source>
</evidence>
<dbReference type="Pfam" id="PF20597">
    <property type="entry name" value="pAdhesive_15"/>
    <property type="match status" value="1"/>
</dbReference>
<feature type="chain" id="PRO_5028876250" evidence="1">
    <location>
        <begin position="22"/>
        <end position="313"/>
    </location>
</feature>
<evidence type="ECO:0000313" key="4">
    <source>
        <dbReference type="Proteomes" id="UP000219285"/>
    </source>
</evidence>
<reference evidence="4" key="1">
    <citation type="submission" date="2014-12" db="EMBL/GenBank/DDBJ databases">
        <title>Complete genome sequence of a multi-drug resistant Klebsiella pneumoniae.</title>
        <authorList>
            <person name="Hua X."/>
            <person name="Chen Q."/>
            <person name="Li X."/>
            <person name="Feng Y."/>
            <person name="Ruan Z."/>
            <person name="Yu Y."/>
        </authorList>
    </citation>
    <scope>NUCLEOTIDE SEQUENCE [LARGE SCALE GENOMIC DNA]</scope>
    <source>
        <strain evidence="4">5.12</strain>
    </source>
</reference>
<dbReference type="InterPro" id="IPR026588">
    <property type="entry name" value="Choice_anch_A"/>
</dbReference>
<keyword evidence="4" id="KW-1185">Reference proteome</keyword>
<sequence>MKRVRSVIAIVGSLLAGQATAGIISAPFAGASDYSIVVSGNADLGSGVHVHGGAYIGGDLTLNGGNMSVGSDSHTGLYVGGSILSNQRIDLMNNDYRIRGTNAAYFQNAGSLLKNSTMDSVDVASAIQAKADALADLEDTGVTVHDSDWNQIKIDLVADTLNVMNWDATNASFLTSQNANLMFNNFTDDTFLVINYTMEDDFTFAAKNQNLPASTYANVLWNFIGDDQLTIANSVSTFKGSILAANSNVNWQANDIDGQLLAAGLTWKNTSQSHYYIPWQDETDVEVAEPTVLMMFILTMGALVARRRKTIGL</sequence>